<gene>
    <name evidence="2" type="ORF">GCM10023349_04220</name>
</gene>
<comment type="caution">
    <text evidence="2">The sequence shown here is derived from an EMBL/GenBank/DDBJ whole genome shotgun (WGS) entry which is preliminary data.</text>
</comment>
<evidence type="ECO:0000313" key="2">
    <source>
        <dbReference type="EMBL" id="GAA4692381.1"/>
    </source>
</evidence>
<accession>A0ABP8WQT6</accession>
<dbReference type="Pfam" id="PF00561">
    <property type="entry name" value="Abhydrolase_1"/>
    <property type="match status" value="1"/>
</dbReference>
<evidence type="ECO:0000259" key="1">
    <source>
        <dbReference type="Pfam" id="PF00561"/>
    </source>
</evidence>
<dbReference type="InterPro" id="IPR050266">
    <property type="entry name" value="AB_hydrolase_sf"/>
</dbReference>
<feature type="domain" description="AB hydrolase-1" evidence="1">
    <location>
        <begin position="30"/>
        <end position="325"/>
    </location>
</feature>
<reference evidence="3" key="1">
    <citation type="journal article" date="2019" name="Int. J. Syst. Evol. Microbiol.">
        <title>The Global Catalogue of Microorganisms (GCM) 10K type strain sequencing project: providing services to taxonomists for standard genome sequencing and annotation.</title>
        <authorList>
            <consortium name="The Broad Institute Genomics Platform"/>
            <consortium name="The Broad Institute Genome Sequencing Center for Infectious Disease"/>
            <person name="Wu L."/>
            <person name="Ma J."/>
        </authorList>
    </citation>
    <scope>NUCLEOTIDE SEQUENCE [LARGE SCALE GENOMIC DNA]</scope>
    <source>
        <strain evidence="3">JCM 18531</strain>
    </source>
</reference>
<evidence type="ECO:0000313" key="3">
    <source>
        <dbReference type="Proteomes" id="UP001499974"/>
    </source>
</evidence>
<dbReference type="RefSeq" id="WP_345518739.1">
    <property type="nucleotide sequence ID" value="NZ_BAABKM010000001.1"/>
</dbReference>
<dbReference type="Gene3D" id="3.40.50.1820">
    <property type="entry name" value="alpha/beta hydrolase"/>
    <property type="match status" value="1"/>
</dbReference>
<dbReference type="InterPro" id="IPR000073">
    <property type="entry name" value="AB_hydrolase_1"/>
</dbReference>
<dbReference type="PANTHER" id="PTHR43798:SF33">
    <property type="entry name" value="HYDROLASE, PUTATIVE (AFU_ORTHOLOGUE AFUA_2G14860)-RELATED"/>
    <property type="match status" value="1"/>
</dbReference>
<organism evidence="2 3">
    <name type="scientific">Nocardioides conyzicola</name>
    <dbReference type="NCBI Taxonomy" id="1651781"/>
    <lineage>
        <taxon>Bacteria</taxon>
        <taxon>Bacillati</taxon>
        <taxon>Actinomycetota</taxon>
        <taxon>Actinomycetes</taxon>
        <taxon>Propionibacteriales</taxon>
        <taxon>Nocardioidaceae</taxon>
        <taxon>Nocardioides</taxon>
    </lineage>
</organism>
<dbReference type="InterPro" id="IPR029058">
    <property type="entry name" value="AB_hydrolase_fold"/>
</dbReference>
<dbReference type="Proteomes" id="UP001499974">
    <property type="component" value="Unassembled WGS sequence"/>
</dbReference>
<proteinExistence type="predicted"/>
<name>A0ABP8WQT6_9ACTN</name>
<dbReference type="EMBL" id="BAABKM010000001">
    <property type="protein sequence ID" value="GAA4692381.1"/>
    <property type="molecule type" value="Genomic_DNA"/>
</dbReference>
<protein>
    <recommendedName>
        <fullName evidence="1">AB hydrolase-1 domain-containing protein</fullName>
    </recommendedName>
</protein>
<keyword evidence="3" id="KW-1185">Reference proteome</keyword>
<dbReference type="PRINTS" id="PR00111">
    <property type="entry name" value="ABHYDROLASE"/>
</dbReference>
<sequence>MTMPARQPTLRRVGRPEGEIAVADYPGAEPAIVVMHGFPDRRTINEPLAMALTSRRVLLFDFLGYGDSDKPIGHPYGAASCEEDLDAVVSALTEGPVVIVGHDASGPTAINWARRNPARTDHLVLLNCYYHQTSSLRFPEWIALFTDPATRALTSDIASDQGLLSLGFLWQGAQFAKAESAPTGRSSTADQARPRKPRGLAAFPLRALRRFVGLSPRKIRIGVRLLREMVRWRFVPTSEQVGWIKQFTDTPSTTEAFLRWTGDAQRNVASNTARIDSLRSFERPVTIVFGQRDPYMPAAAAHDIAALFPTSRLHLFDAGHWVQLELPEQVAELVGAPPPSSGRV</sequence>
<dbReference type="PANTHER" id="PTHR43798">
    <property type="entry name" value="MONOACYLGLYCEROL LIPASE"/>
    <property type="match status" value="1"/>
</dbReference>
<dbReference type="SUPFAM" id="SSF53474">
    <property type="entry name" value="alpha/beta-Hydrolases"/>
    <property type="match status" value="1"/>
</dbReference>